<protein>
    <recommendedName>
        <fullName evidence="4">ABC-2 family transporter protein</fullName>
    </recommendedName>
</protein>
<gene>
    <name evidence="2" type="ORF">MSP8886_00542</name>
</gene>
<dbReference type="STRING" id="1792290.MSP8886_00542"/>
<feature type="transmembrane region" description="Helical" evidence="1">
    <location>
        <begin position="102"/>
        <end position="123"/>
    </location>
</feature>
<dbReference type="EMBL" id="FLOB01000001">
    <property type="protein sequence ID" value="SBS26233.1"/>
    <property type="molecule type" value="Genomic_DNA"/>
</dbReference>
<dbReference type="Proteomes" id="UP000092544">
    <property type="component" value="Unassembled WGS sequence"/>
</dbReference>
<dbReference type="AlphaFoldDB" id="A0A1A8T4Y5"/>
<evidence type="ECO:0000313" key="2">
    <source>
        <dbReference type="EMBL" id="SBS26233.1"/>
    </source>
</evidence>
<reference evidence="2 3" key="1">
    <citation type="submission" date="2016-06" db="EMBL/GenBank/DDBJ databases">
        <authorList>
            <person name="Kjaerup R.B."/>
            <person name="Dalgaard T.S."/>
            <person name="Juul-Madsen H.R."/>
        </authorList>
    </citation>
    <scope>NUCLEOTIDE SEQUENCE [LARGE SCALE GENOMIC DNA]</scope>
    <source>
        <strain evidence="2 3">CECT 8886</strain>
    </source>
</reference>
<keyword evidence="1" id="KW-1133">Transmembrane helix</keyword>
<evidence type="ECO:0008006" key="4">
    <source>
        <dbReference type="Google" id="ProtNLM"/>
    </source>
</evidence>
<feature type="transmembrane region" description="Helical" evidence="1">
    <location>
        <begin position="290"/>
        <end position="309"/>
    </location>
</feature>
<organism evidence="2 3">
    <name type="scientific">Marinomonas spartinae</name>
    <dbReference type="NCBI Taxonomy" id="1792290"/>
    <lineage>
        <taxon>Bacteria</taxon>
        <taxon>Pseudomonadati</taxon>
        <taxon>Pseudomonadota</taxon>
        <taxon>Gammaproteobacteria</taxon>
        <taxon>Oceanospirillales</taxon>
        <taxon>Oceanospirillaceae</taxon>
        <taxon>Marinomonas</taxon>
    </lineage>
</organism>
<feature type="transmembrane region" description="Helical" evidence="1">
    <location>
        <begin position="232"/>
        <end position="250"/>
    </location>
</feature>
<keyword evidence="1" id="KW-0812">Transmembrane</keyword>
<feature type="transmembrane region" description="Helical" evidence="1">
    <location>
        <begin position="197"/>
        <end position="220"/>
    </location>
</feature>
<sequence length="316" mass="35796">MNRFLIQIKRELWEHKGALITTPIVALTIFVVLTILAGVAGRGVVQDSQFILQHDGMMSFYSYSSDGQQQSFVYHKGINGLTTIPDTTAQNSPMSLLPALPYIAFDHLAWLIALIYLLSCLFTDRKDKSILFWKSMPVSEWQNVLTKTFMAALVIPAIAWIAASAYNLFYLLFMTIWSLFSSVHHPDLLFQPQAVLTTAWSFLGSYLATSIWMLPFISWILLVSACAKKTPFLYLVLPLLALVLIEYTVLGSHHISQIIGSYINVSDPRAEQNMLNMSGWYHVWNVLSSVQFWLGLAATAGLLYTTVWLRENRFEN</sequence>
<name>A0A1A8T4Y5_9GAMM</name>
<feature type="transmembrane region" description="Helical" evidence="1">
    <location>
        <begin position="144"/>
        <end position="177"/>
    </location>
</feature>
<proteinExistence type="predicted"/>
<evidence type="ECO:0000256" key="1">
    <source>
        <dbReference type="SAM" id="Phobius"/>
    </source>
</evidence>
<dbReference type="RefSeq" id="WP_067012403.1">
    <property type="nucleotide sequence ID" value="NZ_FLOB01000001.1"/>
</dbReference>
<keyword evidence="1" id="KW-0472">Membrane</keyword>
<dbReference type="OrthoDB" id="118685at2"/>
<feature type="transmembrane region" description="Helical" evidence="1">
    <location>
        <begin position="20"/>
        <end position="40"/>
    </location>
</feature>
<keyword evidence="3" id="KW-1185">Reference proteome</keyword>
<evidence type="ECO:0000313" key="3">
    <source>
        <dbReference type="Proteomes" id="UP000092544"/>
    </source>
</evidence>
<accession>A0A1A8T4Y5</accession>